<comment type="subcellular location">
    <subcellularLocation>
        <location evidence="1">Cell inner membrane</location>
        <topology evidence="1">Multi-pass membrane protein</topology>
    </subcellularLocation>
    <subcellularLocation>
        <location evidence="11">Cell membrane</location>
        <topology evidence="11">Multi-pass membrane protein</topology>
    </subcellularLocation>
</comment>
<sequence length="310" mass="34434">MPRLVRGAGHFVMSNISSERVPAFDSHWLPWLLVLPQLLITLVFFIWPAAQAVWQSFLMEDAFGLSTEFVGLENYQLLFTDPGYYKTLWTTVIFSAGVTALSMGLSLTLAVMADQVVRGAQVYKTLLIWPYAVAPAIAGVLWLFMFHPTVGVLAYLLDQLGYEWNHFLNGDQAMLLVIIASAWKQISYNFLFFLAGLQAIPRSLHEAAAIDGAGPLRRFITITFPLLSPTTFFLLVINVVYAFFETFGVIHAVTQGGPGDATRTLVYNVYDDGFVGLDLGGSAAQSVVLMLLVGALTVVQFRYVERRVQY</sequence>
<keyword evidence="14" id="KW-1185">Reference proteome</keyword>
<evidence type="ECO:0000256" key="3">
    <source>
        <dbReference type="ARBA" id="ARBA00011557"/>
    </source>
</evidence>
<dbReference type="InterPro" id="IPR035906">
    <property type="entry name" value="MetI-like_sf"/>
</dbReference>
<dbReference type="SUPFAM" id="SSF161098">
    <property type="entry name" value="MetI-like"/>
    <property type="match status" value="1"/>
</dbReference>
<dbReference type="PANTHER" id="PTHR43227:SF9">
    <property type="entry name" value="SN-GLYCEROL-3-PHOSPHATE TRANSPORT SYSTEM PERMEASE PROTEIN UGPA"/>
    <property type="match status" value="1"/>
</dbReference>
<evidence type="ECO:0000256" key="8">
    <source>
        <dbReference type="ARBA" id="ARBA00022989"/>
    </source>
</evidence>
<dbReference type="PANTHER" id="PTHR43227">
    <property type="entry name" value="BLL4140 PROTEIN"/>
    <property type="match status" value="1"/>
</dbReference>
<dbReference type="AlphaFoldDB" id="A0A1H6DLF4"/>
<keyword evidence="8 11" id="KW-1133">Transmembrane helix</keyword>
<feature type="domain" description="ABC transmembrane type-1" evidence="12">
    <location>
        <begin position="88"/>
        <end position="300"/>
    </location>
</feature>
<dbReference type="Gene3D" id="1.10.3720.10">
    <property type="entry name" value="MetI-like"/>
    <property type="match status" value="1"/>
</dbReference>
<protein>
    <recommendedName>
        <fullName evidence="10">sn-glycerol-3-phosphate transport system permease protein UgpA</fullName>
    </recommendedName>
</protein>
<evidence type="ECO:0000256" key="9">
    <source>
        <dbReference type="ARBA" id="ARBA00023136"/>
    </source>
</evidence>
<organism evidence="13 14">
    <name type="scientific">Marinobacterium lutimaris</name>
    <dbReference type="NCBI Taxonomy" id="568106"/>
    <lineage>
        <taxon>Bacteria</taxon>
        <taxon>Pseudomonadati</taxon>
        <taxon>Pseudomonadota</taxon>
        <taxon>Gammaproteobacteria</taxon>
        <taxon>Oceanospirillales</taxon>
        <taxon>Oceanospirillaceae</taxon>
        <taxon>Marinobacterium</taxon>
    </lineage>
</organism>
<evidence type="ECO:0000256" key="6">
    <source>
        <dbReference type="ARBA" id="ARBA00022519"/>
    </source>
</evidence>
<gene>
    <name evidence="13" type="ORF">SAMN05444390_10771</name>
</gene>
<dbReference type="NCBIfam" id="NF007852">
    <property type="entry name" value="PRK10561.1"/>
    <property type="match status" value="1"/>
</dbReference>
<evidence type="ECO:0000256" key="4">
    <source>
        <dbReference type="ARBA" id="ARBA00022448"/>
    </source>
</evidence>
<dbReference type="GO" id="GO:0005886">
    <property type="term" value="C:plasma membrane"/>
    <property type="evidence" value="ECO:0007669"/>
    <property type="project" value="UniProtKB-SubCell"/>
</dbReference>
<keyword evidence="9 11" id="KW-0472">Membrane</keyword>
<dbReference type="EMBL" id="FNVQ01000007">
    <property type="protein sequence ID" value="SEG85961.1"/>
    <property type="molecule type" value="Genomic_DNA"/>
</dbReference>
<feature type="transmembrane region" description="Helical" evidence="11">
    <location>
        <begin position="125"/>
        <end position="145"/>
    </location>
</feature>
<evidence type="ECO:0000256" key="11">
    <source>
        <dbReference type="RuleBase" id="RU363032"/>
    </source>
</evidence>
<feature type="transmembrane region" description="Helical" evidence="11">
    <location>
        <begin position="218"/>
        <end position="244"/>
    </location>
</feature>
<feature type="transmembrane region" description="Helical" evidence="11">
    <location>
        <begin position="88"/>
        <end position="113"/>
    </location>
</feature>
<dbReference type="PROSITE" id="PS50928">
    <property type="entry name" value="ABC_TM1"/>
    <property type="match status" value="1"/>
</dbReference>
<keyword evidence="4 11" id="KW-0813">Transport</keyword>
<dbReference type="InterPro" id="IPR000515">
    <property type="entry name" value="MetI-like"/>
</dbReference>
<keyword evidence="5" id="KW-1003">Cell membrane</keyword>
<feature type="transmembrane region" description="Helical" evidence="11">
    <location>
        <begin position="283"/>
        <end position="304"/>
    </location>
</feature>
<dbReference type="Pfam" id="PF00528">
    <property type="entry name" value="BPD_transp_1"/>
    <property type="match status" value="1"/>
</dbReference>
<keyword evidence="6" id="KW-0997">Cell inner membrane</keyword>
<accession>A0A1H6DLF4</accession>
<evidence type="ECO:0000313" key="14">
    <source>
        <dbReference type="Proteomes" id="UP000236745"/>
    </source>
</evidence>
<evidence type="ECO:0000313" key="13">
    <source>
        <dbReference type="EMBL" id="SEG85961.1"/>
    </source>
</evidence>
<reference evidence="13 14" key="1">
    <citation type="submission" date="2016-10" db="EMBL/GenBank/DDBJ databases">
        <authorList>
            <person name="de Groot N.N."/>
        </authorList>
    </citation>
    <scope>NUCLEOTIDE SEQUENCE [LARGE SCALE GENOMIC DNA]</scope>
    <source>
        <strain evidence="13 14">DSM 22012</strain>
    </source>
</reference>
<feature type="transmembrane region" description="Helical" evidence="11">
    <location>
        <begin position="173"/>
        <end position="197"/>
    </location>
</feature>
<feature type="transmembrane region" description="Helical" evidence="11">
    <location>
        <begin position="28"/>
        <end position="50"/>
    </location>
</feature>
<evidence type="ECO:0000256" key="5">
    <source>
        <dbReference type="ARBA" id="ARBA00022475"/>
    </source>
</evidence>
<evidence type="ECO:0000256" key="7">
    <source>
        <dbReference type="ARBA" id="ARBA00022692"/>
    </source>
</evidence>
<dbReference type="CDD" id="cd06261">
    <property type="entry name" value="TM_PBP2"/>
    <property type="match status" value="1"/>
</dbReference>
<comment type="subunit">
    <text evidence="3">The complex is composed of two ATP-binding proteins (UgpC), two transmembrane proteins (UgpA and UgpE) and a solute-binding protein (UgpB).</text>
</comment>
<dbReference type="GO" id="GO:0055085">
    <property type="term" value="P:transmembrane transport"/>
    <property type="evidence" value="ECO:0007669"/>
    <property type="project" value="InterPro"/>
</dbReference>
<dbReference type="InterPro" id="IPR050809">
    <property type="entry name" value="UgpAE/MalFG_permease"/>
</dbReference>
<keyword evidence="7 11" id="KW-0812">Transmembrane</keyword>
<comment type="similarity">
    <text evidence="2">Belongs to the binding-protein-dependent transport system permease family. UgpAE subfamily.</text>
</comment>
<evidence type="ECO:0000256" key="10">
    <source>
        <dbReference type="ARBA" id="ARBA00040780"/>
    </source>
</evidence>
<name>A0A1H6DLF4_9GAMM</name>
<evidence type="ECO:0000256" key="1">
    <source>
        <dbReference type="ARBA" id="ARBA00004429"/>
    </source>
</evidence>
<dbReference type="Proteomes" id="UP000236745">
    <property type="component" value="Unassembled WGS sequence"/>
</dbReference>
<proteinExistence type="inferred from homology"/>
<evidence type="ECO:0000259" key="12">
    <source>
        <dbReference type="PROSITE" id="PS50928"/>
    </source>
</evidence>
<evidence type="ECO:0000256" key="2">
    <source>
        <dbReference type="ARBA" id="ARBA00008852"/>
    </source>
</evidence>